<keyword evidence="8 12" id="KW-0238">DNA-binding</keyword>
<reference evidence="15" key="1">
    <citation type="submission" date="2025-08" db="UniProtKB">
        <authorList>
            <consortium name="Ensembl"/>
        </authorList>
    </citation>
    <scope>IDENTIFICATION</scope>
</reference>
<organism evidence="15 16">
    <name type="scientific">Fundulus heteroclitus</name>
    <name type="common">Killifish</name>
    <name type="synonym">Mummichog</name>
    <dbReference type="NCBI Taxonomy" id="8078"/>
    <lineage>
        <taxon>Eukaryota</taxon>
        <taxon>Metazoa</taxon>
        <taxon>Chordata</taxon>
        <taxon>Craniata</taxon>
        <taxon>Vertebrata</taxon>
        <taxon>Euteleostomi</taxon>
        <taxon>Actinopterygii</taxon>
        <taxon>Neopterygii</taxon>
        <taxon>Teleostei</taxon>
        <taxon>Neoteleostei</taxon>
        <taxon>Acanthomorphata</taxon>
        <taxon>Ovalentaria</taxon>
        <taxon>Atherinomorphae</taxon>
        <taxon>Cyprinodontiformes</taxon>
        <taxon>Fundulidae</taxon>
        <taxon>Fundulus</taxon>
    </lineage>
</organism>
<name>A0A3Q2Q1M1_FUNHE</name>
<evidence type="ECO:0000256" key="3">
    <source>
        <dbReference type="ARBA" id="ARBA00022723"/>
    </source>
</evidence>
<dbReference type="InterPro" id="IPR026516">
    <property type="entry name" value="THAP1/10"/>
</dbReference>
<evidence type="ECO:0000256" key="13">
    <source>
        <dbReference type="RuleBase" id="RU369073"/>
    </source>
</evidence>
<evidence type="ECO:0000313" key="16">
    <source>
        <dbReference type="Proteomes" id="UP000265000"/>
    </source>
</evidence>
<dbReference type="GO" id="GO:0043565">
    <property type="term" value="F:sequence-specific DNA binding"/>
    <property type="evidence" value="ECO:0007669"/>
    <property type="project" value="UniProtKB-UniRule"/>
</dbReference>
<dbReference type="Pfam" id="PF05485">
    <property type="entry name" value="THAP"/>
    <property type="match status" value="1"/>
</dbReference>
<dbReference type="AlphaFoldDB" id="A0A3Q2Q1M1"/>
<evidence type="ECO:0000256" key="9">
    <source>
        <dbReference type="ARBA" id="ARBA00023163"/>
    </source>
</evidence>
<keyword evidence="5" id="KW-0862">Zinc</keyword>
<evidence type="ECO:0000256" key="12">
    <source>
        <dbReference type="PROSITE-ProRule" id="PRU00309"/>
    </source>
</evidence>
<feature type="domain" description="THAP-type" evidence="14">
    <location>
        <begin position="1"/>
        <end position="89"/>
    </location>
</feature>
<evidence type="ECO:0000256" key="7">
    <source>
        <dbReference type="ARBA" id="ARBA00023054"/>
    </source>
</evidence>
<dbReference type="InterPro" id="IPR038441">
    <property type="entry name" value="THAP_Znf_sf"/>
</dbReference>
<comment type="subcellular location">
    <subcellularLocation>
        <location evidence="1 13">Nucleus</location>
        <location evidence="1 13">Nucleoplasm</location>
    </subcellularLocation>
</comment>
<comment type="function">
    <text evidence="13">DNA-binding transcription regulator that regulates endothelial cell proliferation and G1/S cell-cycle progression. Specifically binds the 5'-[AT]NTNN[GT]GGCA[AGT]-3' core DNA sequence and acts by modulating expression of pRB-E2F cell-cycle target genes.</text>
</comment>
<keyword evidence="11 13" id="KW-0131">Cell cycle</keyword>
<comment type="similarity">
    <text evidence="2 13">Belongs to the THAP1 family.</text>
</comment>
<evidence type="ECO:0000259" key="14">
    <source>
        <dbReference type="PROSITE" id="PS50950"/>
    </source>
</evidence>
<dbReference type="PROSITE" id="PS50950">
    <property type="entry name" value="ZF_THAP"/>
    <property type="match status" value="1"/>
</dbReference>
<keyword evidence="10 13" id="KW-0539">Nucleus</keyword>
<dbReference type="GeneTree" id="ENSGT00940000175650"/>
<evidence type="ECO:0000256" key="4">
    <source>
        <dbReference type="ARBA" id="ARBA00022771"/>
    </source>
</evidence>
<keyword evidence="7 13" id="KW-0175">Coiled coil</keyword>
<proteinExistence type="inferred from homology"/>
<sequence>MSTTSCALGCTQRHSKSSDVRFCRFPNDEERRKKWIISMKRMQADTLNGLGEPSYYDRMCSLHFISGKYNLILHLSLFYLNSGGVEVAIARRGREKQSRYAAHVTDSLRPFRLLLCGSSNLIPSTINLLLKRSCDTLSKEEKYVKLVVS</sequence>
<dbReference type="GO" id="GO:0008270">
    <property type="term" value="F:zinc ion binding"/>
    <property type="evidence" value="ECO:0007669"/>
    <property type="project" value="UniProtKB-KW"/>
</dbReference>
<protein>
    <recommendedName>
        <fullName evidence="13">THAP domain-containing protein 1</fullName>
    </recommendedName>
</protein>
<dbReference type="PANTHER" id="PTHR46600">
    <property type="entry name" value="THAP DOMAIN-CONTAINING"/>
    <property type="match status" value="1"/>
</dbReference>
<reference evidence="15" key="2">
    <citation type="submission" date="2025-09" db="UniProtKB">
        <authorList>
            <consortium name="Ensembl"/>
        </authorList>
    </citation>
    <scope>IDENTIFICATION</scope>
</reference>
<keyword evidence="4 12" id="KW-0863">Zinc-finger</keyword>
<evidence type="ECO:0000256" key="10">
    <source>
        <dbReference type="ARBA" id="ARBA00023242"/>
    </source>
</evidence>
<evidence type="ECO:0000256" key="5">
    <source>
        <dbReference type="ARBA" id="ARBA00022833"/>
    </source>
</evidence>
<accession>A0A3Q2Q1M1</accession>
<dbReference type="Gene3D" id="6.20.210.20">
    <property type="entry name" value="THAP domain"/>
    <property type="match status" value="1"/>
</dbReference>
<dbReference type="Ensembl" id="ENSFHET00000029018.1">
    <property type="protein sequence ID" value="ENSFHEP00000019707.1"/>
    <property type="gene ID" value="ENSFHEG00000021617.1"/>
</dbReference>
<evidence type="ECO:0000313" key="15">
    <source>
        <dbReference type="Ensembl" id="ENSFHEP00000019707.1"/>
    </source>
</evidence>
<keyword evidence="3" id="KW-0479">Metal-binding</keyword>
<keyword evidence="6 13" id="KW-0805">Transcription regulation</keyword>
<dbReference type="GO" id="GO:0005654">
    <property type="term" value="C:nucleoplasm"/>
    <property type="evidence" value="ECO:0007669"/>
    <property type="project" value="UniProtKB-SubCell"/>
</dbReference>
<evidence type="ECO:0000256" key="1">
    <source>
        <dbReference type="ARBA" id="ARBA00004642"/>
    </source>
</evidence>
<dbReference type="GO" id="GO:0003700">
    <property type="term" value="F:DNA-binding transcription factor activity"/>
    <property type="evidence" value="ECO:0007669"/>
    <property type="project" value="UniProtKB-UniRule"/>
</dbReference>
<evidence type="ECO:0000256" key="11">
    <source>
        <dbReference type="ARBA" id="ARBA00023306"/>
    </source>
</evidence>
<dbReference type="PANTHER" id="PTHR46600:SF1">
    <property type="entry name" value="THAP DOMAIN-CONTAINING PROTEIN 1"/>
    <property type="match status" value="1"/>
</dbReference>
<keyword evidence="16" id="KW-1185">Reference proteome</keyword>
<evidence type="ECO:0000256" key="6">
    <source>
        <dbReference type="ARBA" id="ARBA00023015"/>
    </source>
</evidence>
<evidence type="ECO:0000256" key="8">
    <source>
        <dbReference type="ARBA" id="ARBA00023125"/>
    </source>
</evidence>
<dbReference type="SUPFAM" id="SSF57716">
    <property type="entry name" value="Glucocorticoid receptor-like (DNA-binding domain)"/>
    <property type="match status" value="1"/>
</dbReference>
<dbReference type="InterPro" id="IPR006612">
    <property type="entry name" value="THAP_Znf"/>
</dbReference>
<dbReference type="GO" id="GO:0001935">
    <property type="term" value="P:endothelial cell proliferation"/>
    <property type="evidence" value="ECO:0007669"/>
    <property type="project" value="UniProtKB-UniRule"/>
</dbReference>
<keyword evidence="9 13" id="KW-0804">Transcription</keyword>
<dbReference type="Proteomes" id="UP000265000">
    <property type="component" value="Unplaced"/>
</dbReference>
<evidence type="ECO:0000256" key="2">
    <source>
        <dbReference type="ARBA" id="ARBA00006177"/>
    </source>
</evidence>